<name>T0PNZ6_SAPDV</name>
<dbReference type="InterPro" id="IPR002110">
    <property type="entry name" value="Ankyrin_rpt"/>
</dbReference>
<keyword evidence="7" id="KW-0808">Transferase</keyword>
<evidence type="ECO:0000256" key="4">
    <source>
        <dbReference type="PROSITE-ProRule" id="PRU00023"/>
    </source>
</evidence>
<dbReference type="AlphaFoldDB" id="T0PNZ6"/>
<dbReference type="eggNOG" id="KOG0192">
    <property type="taxonomic scope" value="Eukaryota"/>
</dbReference>
<dbReference type="PROSITE" id="PS50011">
    <property type="entry name" value="PROTEIN_KINASE_DOM"/>
    <property type="match status" value="1"/>
</dbReference>
<dbReference type="InParanoid" id="T0PNZ6"/>
<evidence type="ECO:0000313" key="7">
    <source>
        <dbReference type="EMBL" id="EQC27154.1"/>
    </source>
</evidence>
<dbReference type="PANTHER" id="PTHR44329">
    <property type="entry name" value="SERINE/THREONINE-PROTEIN KINASE TNNI3K-RELATED"/>
    <property type="match status" value="1"/>
</dbReference>
<feature type="repeat" description="ANK" evidence="4">
    <location>
        <begin position="62"/>
        <end position="94"/>
    </location>
</feature>
<keyword evidence="7" id="KW-0418">Kinase</keyword>
<keyword evidence="8" id="KW-1185">Reference proteome</keyword>
<evidence type="ECO:0000313" key="8">
    <source>
        <dbReference type="Proteomes" id="UP000030762"/>
    </source>
</evidence>
<dbReference type="OrthoDB" id="339325at2759"/>
<dbReference type="EMBL" id="JH767214">
    <property type="protein sequence ID" value="EQC27154.1"/>
    <property type="molecule type" value="Genomic_DNA"/>
</dbReference>
<dbReference type="InterPro" id="IPR036770">
    <property type="entry name" value="Ankyrin_rpt-contain_sf"/>
</dbReference>
<dbReference type="InterPro" id="IPR000719">
    <property type="entry name" value="Prot_kinase_dom"/>
</dbReference>
<dbReference type="Gene3D" id="1.25.40.20">
    <property type="entry name" value="Ankyrin repeat-containing domain"/>
    <property type="match status" value="2"/>
</dbReference>
<feature type="repeat" description="ANK" evidence="4">
    <location>
        <begin position="95"/>
        <end position="123"/>
    </location>
</feature>
<dbReference type="SUPFAM" id="SSF56112">
    <property type="entry name" value="Protein kinase-like (PK-like)"/>
    <property type="match status" value="1"/>
</dbReference>
<feature type="binding site" evidence="5">
    <location>
        <position position="320"/>
    </location>
    <ligand>
        <name>ATP</name>
        <dbReference type="ChEBI" id="CHEBI:30616"/>
    </ligand>
</feature>
<dbReference type="Gene3D" id="1.10.510.10">
    <property type="entry name" value="Transferase(Phosphotransferase) domain 1"/>
    <property type="match status" value="1"/>
</dbReference>
<evidence type="ECO:0000256" key="5">
    <source>
        <dbReference type="PROSITE-ProRule" id="PRU10141"/>
    </source>
</evidence>
<keyword evidence="4" id="KW-0040">ANK repeat</keyword>
<feature type="repeat" description="ANK" evidence="4">
    <location>
        <begin position="128"/>
        <end position="156"/>
    </location>
</feature>
<dbReference type="PRINTS" id="PR01415">
    <property type="entry name" value="ANKYRIN"/>
</dbReference>
<organism evidence="7 8">
    <name type="scientific">Saprolegnia diclina (strain VS20)</name>
    <dbReference type="NCBI Taxonomy" id="1156394"/>
    <lineage>
        <taxon>Eukaryota</taxon>
        <taxon>Sar</taxon>
        <taxon>Stramenopiles</taxon>
        <taxon>Oomycota</taxon>
        <taxon>Saprolegniomycetes</taxon>
        <taxon>Saprolegniales</taxon>
        <taxon>Saprolegniaceae</taxon>
        <taxon>Saprolegnia</taxon>
    </lineage>
</organism>
<dbReference type="PROSITE" id="PS50297">
    <property type="entry name" value="ANK_REP_REGION"/>
    <property type="match status" value="4"/>
</dbReference>
<dbReference type="PANTHER" id="PTHR44329:SF298">
    <property type="entry name" value="MIXED LINEAGE KINASE DOMAIN-LIKE PROTEIN"/>
    <property type="match status" value="1"/>
</dbReference>
<evidence type="ECO:0000259" key="6">
    <source>
        <dbReference type="PROSITE" id="PS50011"/>
    </source>
</evidence>
<evidence type="ECO:0000256" key="1">
    <source>
        <dbReference type="ARBA" id="ARBA00005843"/>
    </source>
</evidence>
<dbReference type="InterPro" id="IPR017441">
    <property type="entry name" value="Protein_kinase_ATP_BS"/>
</dbReference>
<evidence type="ECO:0000256" key="3">
    <source>
        <dbReference type="ARBA" id="ARBA00022840"/>
    </source>
</evidence>
<dbReference type="PROSITE" id="PS00107">
    <property type="entry name" value="PROTEIN_KINASE_ATP"/>
    <property type="match status" value="1"/>
</dbReference>
<dbReference type="SUPFAM" id="SSF48403">
    <property type="entry name" value="Ankyrin repeat"/>
    <property type="match status" value="1"/>
</dbReference>
<dbReference type="PROSITE" id="PS00108">
    <property type="entry name" value="PROTEIN_KINASE_ST"/>
    <property type="match status" value="1"/>
</dbReference>
<dbReference type="OMA" id="RNGRYDH"/>
<dbReference type="InterPro" id="IPR011009">
    <property type="entry name" value="Kinase-like_dom_sf"/>
</dbReference>
<dbReference type="GeneID" id="19955783"/>
<protein>
    <submittedName>
        <fullName evidence="7">TKL protein kinase</fullName>
    </submittedName>
</protein>
<dbReference type="Proteomes" id="UP000030762">
    <property type="component" value="Unassembled WGS sequence"/>
</dbReference>
<dbReference type="SMART" id="SM00248">
    <property type="entry name" value="ANK"/>
    <property type="match status" value="5"/>
</dbReference>
<feature type="domain" description="Protein kinase" evidence="6">
    <location>
        <begin position="293"/>
        <end position="550"/>
    </location>
</feature>
<dbReference type="PIRSF" id="PIRSF000654">
    <property type="entry name" value="Integrin-linked_kinase"/>
    <property type="match status" value="1"/>
</dbReference>
<comment type="similarity">
    <text evidence="1">Belongs to the protein kinase superfamily. TKL Ser/Thr protein kinase family.</text>
</comment>
<keyword evidence="2 5" id="KW-0547">Nucleotide-binding</keyword>
<dbReference type="Pfam" id="PF00069">
    <property type="entry name" value="Pkinase"/>
    <property type="match status" value="1"/>
</dbReference>
<feature type="repeat" description="ANK" evidence="4">
    <location>
        <begin position="29"/>
        <end position="61"/>
    </location>
</feature>
<dbReference type="GO" id="GO:0004674">
    <property type="term" value="F:protein serine/threonine kinase activity"/>
    <property type="evidence" value="ECO:0007669"/>
    <property type="project" value="TreeGrafter"/>
</dbReference>
<reference evidence="7 8" key="1">
    <citation type="submission" date="2012-04" db="EMBL/GenBank/DDBJ databases">
        <title>The Genome Sequence of Saprolegnia declina VS20.</title>
        <authorList>
            <consortium name="The Broad Institute Genome Sequencing Platform"/>
            <person name="Russ C."/>
            <person name="Nusbaum C."/>
            <person name="Tyler B."/>
            <person name="van West P."/>
            <person name="Dieguez-Uribeondo J."/>
            <person name="de Bruijn I."/>
            <person name="Tripathy S."/>
            <person name="Jiang R."/>
            <person name="Young S.K."/>
            <person name="Zeng Q."/>
            <person name="Gargeya S."/>
            <person name="Fitzgerald M."/>
            <person name="Haas B."/>
            <person name="Abouelleil A."/>
            <person name="Alvarado L."/>
            <person name="Arachchi H.M."/>
            <person name="Berlin A."/>
            <person name="Chapman S.B."/>
            <person name="Goldberg J."/>
            <person name="Griggs A."/>
            <person name="Gujja S."/>
            <person name="Hansen M."/>
            <person name="Howarth C."/>
            <person name="Imamovic A."/>
            <person name="Larimer J."/>
            <person name="McCowen C."/>
            <person name="Montmayeur A."/>
            <person name="Murphy C."/>
            <person name="Neiman D."/>
            <person name="Pearson M."/>
            <person name="Priest M."/>
            <person name="Roberts A."/>
            <person name="Saif S."/>
            <person name="Shea T."/>
            <person name="Sisk P."/>
            <person name="Sykes S."/>
            <person name="Wortman J."/>
            <person name="Nusbaum C."/>
            <person name="Birren B."/>
        </authorList>
    </citation>
    <scope>NUCLEOTIDE SEQUENCE [LARGE SCALE GENOMIC DNA]</scope>
    <source>
        <strain evidence="7 8">VS20</strain>
    </source>
</reference>
<dbReference type="STRING" id="1156394.T0PNZ6"/>
<dbReference type="GO" id="GO:0005524">
    <property type="term" value="F:ATP binding"/>
    <property type="evidence" value="ECO:0007669"/>
    <property type="project" value="UniProtKB-UniRule"/>
</dbReference>
<gene>
    <name evidence="7" type="ORF">SDRG_15056</name>
</gene>
<sequence>MDDTLLYAARDKQARWLKRGGKINSTDKDGRTLLYKAAQKGLYDTAKFLLENKANVHQAKSDGSTPLHVACREGHVKIVELLLKYKADTSVAMNEGTVPLYAASRNGHRAVVKALLAAKADVNHVVIGGKTAMQVASRNGHRQVVELLLRAGARVDEPLTREYSYEGRTVPTGSTSLSVAIMFGHSDIVALLGRPPSVPTPAPARPCPPLPSATAQRTSMSHGLVHDAVRGGVTQDLNKALRAPDVDLTARNANNETALILAIKLHHRHFPQLIYHAMHHPGIVEVPEHEIEVDYQRRLGCGGTGYINRGLFRGKRVAVKQGRPSGAQSLRREIRAMETCNSPYLLELIAVSGWSTQHPKLVLEYMDSGNLREYLDKKRDGESVSIEYQPEDVAWVMASALADLHRNGFVHRDLKSLNVLLSSESYIKVADFGLTREFEENMTTEVGTPAWIAPEVLMSGGTYDAAADVYSFGVVLIELVTLRVPYAGLSRYQIAPGVLNGTLRPNDNLSIFADVPEWLTQLIDDCVAFDPTRRPTANAILDRLALHGAVDATSPHVVDRMMPTMT</sequence>
<dbReference type="RefSeq" id="XP_008619440.1">
    <property type="nucleotide sequence ID" value="XM_008621218.1"/>
</dbReference>
<dbReference type="PROSITE" id="PS50088">
    <property type="entry name" value="ANK_REPEAT"/>
    <property type="match status" value="4"/>
</dbReference>
<dbReference type="SMART" id="SM00220">
    <property type="entry name" value="S_TKc"/>
    <property type="match status" value="1"/>
</dbReference>
<dbReference type="Pfam" id="PF12796">
    <property type="entry name" value="Ank_2"/>
    <property type="match status" value="2"/>
</dbReference>
<dbReference type="InterPro" id="IPR051681">
    <property type="entry name" value="Ser/Thr_Kinases-Pseudokinases"/>
</dbReference>
<dbReference type="VEuPathDB" id="FungiDB:SDRG_15056"/>
<accession>T0PNZ6</accession>
<keyword evidence="3 5" id="KW-0067">ATP-binding</keyword>
<proteinExistence type="inferred from homology"/>
<dbReference type="InterPro" id="IPR008271">
    <property type="entry name" value="Ser/Thr_kinase_AS"/>
</dbReference>
<evidence type="ECO:0000256" key="2">
    <source>
        <dbReference type="ARBA" id="ARBA00022741"/>
    </source>
</evidence>